<evidence type="ECO:0000313" key="3">
    <source>
        <dbReference type="EMBL" id="RWS18286.1"/>
    </source>
</evidence>
<dbReference type="Proteomes" id="UP000288716">
    <property type="component" value="Unassembled WGS sequence"/>
</dbReference>
<accession>A0A443RSK3</accession>
<name>A0A443RSK3_9ACAR</name>
<dbReference type="Pfam" id="PF03265">
    <property type="entry name" value="DNase_II"/>
    <property type="match status" value="1"/>
</dbReference>
<dbReference type="GO" id="GO:0004531">
    <property type="term" value="F:deoxyribonuclease II activity"/>
    <property type="evidence" value="ECO:0007669"/>
    <property type="project" value="InterPro"/>
</dbReference>
<dbReference type="PANTHER" id="PTHR10858">
    <property type="entry name" value="DEOXYRIBONUCLEASE II"/>
    <property type="match status" value="1"/>
</dbReference>
<keyword evidence="2" id="KW-0378">Hydrolase</keyword>
<dbReference type="STRING" id="299467.A0A443RSK3"/>
<dbReference type="EMBL" id="NCKV01042261">
    <property type="protein sequence ID" value="RWS18286.1"/>
    <property type="molecule type" value="Genomic_DNA"/>
</dbReference>
<comment type="similarity">
    <text evidence="1">Belongs to the DNase II family.</text>
</comment>
<keyword evidence="4" id="KW-1185">Reference proteome</keyword>
<reference evidence="3 4" key="1">
    <citation type="journal article" date="2018" name="Gigascience">
        <title>Genomes of trombidid mites reveal novel predicted allergens and laterally-transferred genes associated with secondary metabolism.</title>
        <authorList>
            <person name="Dong X."/>
            <person name="Chaisiri K."/>
            <person name="Xia D."/>
            <person name="Armstrong S.D."/>
            <person name="Fang Y."/>
            <person name="Donnelly M.J."/>
            <person name="Kadowaki T."/>
            <person name="McGarry J.W."/>
            <person name="Darby A.C."/>
            <person name="Makepeace B.L."/>
        </authorList>
    </citation>
    <scope>NUCLEOTIDE SEQUENCE [LARGE SCALE GENOMIC DNA]</scope>
    <source>
        <strain evidence="3">UoL-UT</strain>
    </source>
</reference>
<evidence type="ECO:0000256" key="2">
    <source>
        <dbReference type="ARBA" id="ARBA00022801"/>
    </source>
</evidence>
<dbReference type="GO" id="GO:0006309">
    <property type="term" value="P:apoptotic DNA fragmentation"/>
    <property type="evidence" value="ECO:0007669"/>
    <property type="project" value="TreeGrafter"/>
</dbReference>
<organism evidence="3 4">
    <name type="scientific">Leptotrombidium deliense</name>
    <dbReference type="NCBI Taxonomy" id="299467"/>
    <lineage>
        <taxon>Eukaryota</taxon>
        <taxon>Metazoa</taxon>
        <taxon>Ecdysozoa</taxon>
        <taxon>Arthropoda</taxon>
        <taxon>Chelicerata</taxon>
        <taxon>Arachnida</taxon>
        <taxon>Acari</taxon>
        <taxon>Acariformes</taxon>
        <taxon>Trombidiformes</taxon>
        <taxon>Prostigmata</taxon>
        <taxon>Anystina</taxon>
        <taxon>Parasitengona</taxon>
        <taxon>Trombiculoidea</taxon>
        <taxon>Trombiculidae</taxon>
        <taxon>Leptotrombidium</taxon>
    </lineage>
</organism>
<dbReference type="OrthoDB" id="5817700at2759"/>
<dbReference type="VEuPathDB" id="VectorBase:LDEU013754"/>
<dbReference type="InterPro" id="IPR004947">
    <property type="entry name" value="DNase_II"/>
</dbReference>
<evidence type="ECO:0000313" key="4">
    <source>
        <dbReference type="Proteomes" id="UP000288716"/>
    </source>
</evidence>
<sequence length="78" mass="8952">MKFKTGNIHTTGEWLYTQDHAKWAITVNLNFACVCIADLNRIEAQSKRGGGSLCFNDNDLWKQFRDIIKLVEACPKYT</sequence>
<evidence type="ECO:0000256" key="1">
    <source>
        <dbReference type="ARBA" id="ARBA00007527"/>
    </source>
</evidence>
<protein>
    <submittedName>
        <fullName evidence="3">Uncharacterized protein</fullName>
    </submittedName>
</protein>
<comment type="caution">
    <text evidence="3">The sequence shown here is derived from an EMBL/GenBank/DDBJ whole genome shotgun (WGS) entry which is preliminary data.</text>
</comment>
<dbReference type="PANTHER" id="PTHR10858:SF23">
    <property type="entry name" value="DEOXYRIBONUCLEASE II"/>
    <property type="match status" value="1"/>
</dbReference>
<dbReference type="AlphaFoldDB" id="A0A443RSK3"/>
<proteinExistence type="inferred from homology"/>
<gene>
    <name evidence="3" type="ORF">B4U80_01137</name>
</gene>